<reference evidence="2 3" key="1">
    <citation type="submission" date="2020-08" db="EMBL/GenBank/DDBJ databases">
        <title>Genomic Encyclopedia of Type Strains, Phase III (KMG-III): the genomes of soil and plant-associated and newly described type strains.</title>
        <authorList>
            <person name="Whitman W."/>
        </authorList>
    </citation>
    <scope>NUCLEOTIDE SEQUENCE [LARGE SCALE GENOMIC DNA]</scope>
    <source>
        <strain evidence="2 3">CECT 3146</strain>
    </source>
</reference>
<dbReference type="GO" id="GO:0050242">
    <property type="term" value="F:pyruvate, phosphate dikinase activity"/>
    <property type="evidence" value="ECO:0007669"/>
    <property type="project" value="UniProtKB-EC"/>
</dbReference>
<comment type="caution">
    <text evidence="2">The sequence shown here is derived from an EMBL/GenBank/DDBJ whole genome shotgun (WGS) entry which is preliminary data.</text>
</comment>
<gene>
    <name evidence="2" type="ORF">FHS40_008794</name>
</gene>
<dbReference type="RefSeq" id="WP_184926621.1">
    <property type="nucleotide sequence ID" value="NZ_BMSQ01000041.1"/>
</dbReference>
<evidence type="ECO:0000256" key="1">
    <source>
        <dbReference type="SAM" id="MobiDB-lite"/>
    </source>
</evidence>
<keyword evidence="2" id="KW-0670">Pyruvate</keyword>
<keyword evidence="2" id="KW-0808">Transferase</keyword>
<dbReference type="Proteomes" id="UP000549009">
    <property type="component" value="Unassembled WGS sequence"/>
</dbReference>
<proteinExistence type="predicted"/>
<protein>
    <submittedName>
        <fullName evidence="2">Pyruvate,orthophosphate dikinase</fullName>
        <ecNumber evidence="2">2.7.9.1</ecNumber>
    </submittedName>
</protein>
<dbReference type="AlphaFoldDB" id="A0A7W8EZY2"/>
<dbReference type="EMBL" id="JACHJD010000034">
    <property type="protein sequence ID" value="MBB5109664.1"/>
    <property type="molecule type" value="Genomic_DNA"/>
</dbReference>
<organism evidence="2 3">
    <name type="scientific">Streptomyces spectabilis</name>
    <dbReference type="NCBI Taxonomy" id="68270"/>
    <lineage>
        <taxon>Bacteria</taxon>
        <taxon>Bacillati</taxon>
        <taxon>Actinomycetota</taxon>
        <taxon>Actinomycetes</taxon>
        <taxon>Kitasatosporales</taxon>
        <taxon>Streptomycetaceae</taxon>
        <taxon>Streptomyces</taxon>
    </lineage>
</organism>
<dbReference type="GO" id="GO:0016301">
    <property type="term" value="F:kinase activity"/>
    <property type="evidence" value="ECO:0007669"/>
    <property type="project" value="UniProtKB-KW"/>
</dbReference>
<feature type="region of interest" description="Disordered" evidence="1">
    <location>
        <begin position="1"/>
        <end position="20"/>
    </location>
</feature>
<keyword evidence="3" id="KW-1185">Reference proteome</keyword>
<sequence>MTTTGRTVGTPHPWPGTSADPHAAEAAVLRLLRLKGRVGTIIVGTVLGSADAAHHILSSCVADGLRVPLGDAYCLTAQGLERAGQVIADERGRLSSARWPGRKDRFDALDREFKQLVADSQEQIDRAAAAAAPLASLHVGLTELIAELAEDTPRLASYRARFAAALAGVEGGDAAWLAHPLRDSHHTVWFELHQEILDLAGERRSS</sequence>
<keyword evidence="2" id="KW-0418">Kinase</keyword>
<accession>A0A7W8EZY2</accession>
<name>A0A7W8EZY2_STRST</name>
<evidence type="ECO:0000313" key="2">
    <source>
        <dbReference type="EMBL" id="MBB5109664.1"/>
    </source>
</evidence>
<dbReference type="EC" id="2.7.9.1" evidence="2"/>
<evidence type="ECO:0000313" key="3">
    <source>
        <dbReference type="Proteomes" id="UP000549009"/>
    </source>
</evidence>